<dbReference type="InterPro" id="IPR005674">
    <property type="entry name" value="CocE/Ser_esterase"/>
</dbReference>
<dbReference type="RefSeq" id="WP_285487351.1">
    <property type="nucleotide sequence ID" value="NZ_BSTI01000006.1"/>
</dbReference>
<dbReference type="AlphaFoldDB" id="A0A9W6VGL6"/>
<dbReference type="Pfam" id="PF02129">
    <property type="entry name" value="Peptidase_S15"/>
    <property type="match status" value="1"/>
</dbReference>
<dbReference type="Gene3D" id="3.40.50.1820">
    <property type="entry name" value="alpha/beta hydrolase"/>
    <property type="match status" value="1"/>
</dbReference>
<reference evidence="2" key="1">
    <citation type="submission" date="2023-03" db="EMBL/GenBank/DDBJ databases">
        <title>Amycolatopsis taiwanensis NBRC 103393.</title>
        <authorList>
            <person name="Ichikawa N."/>
            <person name="Sato H."/>
            <person name="Tonouchi N."/>
        </authorList>
    </citation>
    <scope>NUCLEOTIDE SEQUENCE</scope>
    <source>
        <strain evidence="2">NBRC 103393</strain>
    </source>
</reference>
<evidence type="ECO:0000313" key="3">
    <source>
        <dbReference type="Proteomes" id="UP001165136"/>
    </source>
</evidence>
<evidence type="ECO:0000259" key="1">
    <source>
        <dbReference type="Pfam" id="PF02129"/>
    </source>
</evidence>
<organism evidence="2 3">
    <name type="scientific">Amycolatopsis taiwanensis</name>
    <dbReference type="NCBI Taxonomy" id="342230"/>
    <lineage>
        <taxon>Bacteria</taxon>
        <taxon>Bacillati</taxon>
        <taxon>Actinomycetota</taxon>
        <taxon>Actinomycetes</taxon>
        <taxon>Pseudonocardiales</taxon>
        <taxon>Pseudonocardiaceae</taxon>
        <taxon>Amycolatopsis</taxon>
    </lineage>
</organism>
<dbReference type="EMBL" id="BSTI01000006">
    <property type="protein sequence ID" value="GLY66607.1"/>
    <property type="molecule type" value="Genomic_DNA"/>
</dbReference>
<comment type="caution">
    <text evidence="2">The sequence shown here is derived from an EMBL/GenBank/DDBJ whole genome shotgun (WGS) entry which is preliminary data.</text>
</comment>
<sequence length="147" mass="16235">MSVDSVPTPAGRRARIIDGMTSRNGYHLLLVRCRGTFGSGGSWQPWRHEIYDGADTVAWLRTQPWFDGQLAGAGNSYLGWTQWALLMEPPPELVAAVIQTAPHDFSQSAYFGGAFDLSDWLDWSEQPWCSTAKAASTPSTRSRSQTV</sequence>
<dbReference type="InterPro" id="IPR000383">
    <property type="entry name" value="Xaa-Pro-like_dom"/>
</dbReference>
<dbReference type="InterPro" id="IPR029058">
    <property type="entry name" value="AB_hydrolase_fold"/>
</dbReference>
<dbReference type="GO" id="GO:0016787">
    <property type="term" value="F:hydrolase activity"/>
    <property type="evidence" value="ECO:0007669"/>
    <property type="project" value="InterPro"/>
</dbReference>
<accession>A0A9W6VGL6</accession>
<protein>
    <recommendedName>
        <fullName evidence="1">Xaa-Pro dipeptidyl-peptidase-like domain-containing protein</fullName>
    </recommendedName>
</protein>
<proteinExistence type="predicted"/>
<keyword evidence="3" id="KW-1185">Reference proteome</keyword>
<gene>
    <name evidence="2" type="ORF">Atai01_32260</name>
</gene>
<dbReference type="Proteomes" id="UP001165136">
    <property type="component" value="Unassembled WGS sequence"/>
</dbReference>
<dbReference type="SUPFAM" id="SSF53474">
    <property type="entry name" value="alpha/beta-Hydrolases"/>
    <property type="match status" value="1"/>
</dbReference>
<dbReference type="NCBIfam" id="TIGR00976">
    <property type="entry name" value="CocE_NonD"/>
    <property type="match status" value="1"/>
</dbReference>
<name>A0A9W6VGL6_9PSEU</name>
<feature type="domain" description="Xaa-Pro dipeptidyl-peptidase-like" evidence="1">
    <location>
        <begin position="23"/>
        <end position="129"/>
    </location>
</feature>
<evidence type="ECO:0000313" key="2">
    <source>
        <dbReference type="EMBL" id="GLY66607.1"/>
    </source>
</evidence>